<keyword evidence="1" id="KW-0812">Transmembrane</keyword>
<organism evidence="3 4">
    <name type="scientific">Hymenobacter lutimineralis</name>
    <dbReference type="NCBI Taxonomy" id="2606448"/>
    <lineage>
        <taxon>Bacteria</taxon>
        <taxon>Pseudomonadati</taxon>
        <taxon>Bacteroidota</taxon>
        <taxon>Cytophagia</taxon>
        <taxon>Cytophagales</taxon>
        <taxon>Hymenobacteraceae</taxon>
        <taxon>Hymenobacter</taxon>
    </lineage>
</organism>
<keyword evidence="1" id="KW-0472">Membrane</keyword>
<keyword evidence="1" id="KW-1133">Transmembrane helix</keyword>
<evidence type="ECO:0000256" key="2">
    <source>
        <dbReference type="SAM" id="SignalP"/>
    </source>
</evidence>
<keyword evidence="4" id="KW-1185">Reference proteome</keyword>
<proteinExistence type="predicted"/>
<protein>
    <submittedName>
        <fullName evidence="3">DUF3667 domain-containing protein</fullName>
    </submittedName>
</protein>
<evidence type="ECO:0000313" key="3">
    <source>
        <dbReference type="EMBL" id="TYZ08126.1"/>
    </source>
</evidence>
<keyword evidence="2" id="KW-0732">Signal</keyword>
<feature type="transmembrane region" description="Helical" evidence="1">
    <location>
        <begin position="318"/>
        <end position="338"/>
    </location>
</feature>
<dbReference type="AlphaFoldDB" id="A0A5D6UX20"/>
<evidence type="ECO:0000256" key="1">
    <source>
        <dbReference type="SAM" id="Phobius"/>
    </source>
</evidence>
<evidence type="ECO:0000313" key="4">
    <source>
        <dbReference type="Proteomes" id="UP000322791"/>
    </source>
</evidence>
<sequence length="375" mass="42562">MLRPGAYFAPLSSLLLAFAMAHSAHKLSSCANCGHHFKAAENYCPDCGQQNHPLDLSFGHVAEEVLEGLFHFDGKVFRTMRQLLFAPGALTRHFWEGKRVAYVPPVRLYVFISFVFFLLLSVALHAPEHGEIRTLGQRVRQTSIQYRADSIRLAGQLASADSVQVKRMLRNTRHVSVLNGIVNTDVNSDTVDYRRWNGILYTPQEWRELPEYSSAQLDELLRRHGQEPSFLGRFIARQGRRVMQSSEQDISHQFVRGISLMMFVLMPVFALLLKLLYVRRKQYYLAHLMFAIHVHCFAFLLFSLMMVLSLFAHVPSKAVLLVLPLLAVYLAVALRKAYQQNWLKTALKFVFLLGLYSLIIGAGLVGALGLSMVLV</sequence>
<name>A0A5D6UX20_9BACT</name>
<dbReference type="Proteomes" id="UP000322791">
    <property type="component" value="Unassembled WGS sequence"/>
</dbReference>
<dbReference type="InterPro" id="IPR022134">
    <property type="entry name" value="DUF3667"/>
</dbReference>
<accession>A0A5D6UX20</accession>
<feature type="transmembrane region" description="Helical" evidence="1">
    <location>
        <begin position="350"/>
        <end position="374"/>
    </location>
</feature>
<dbReference type="EMBL" id="VTHL01000014">
    <property type="protein sequence ID" value="TYZ08126.1"/>
    <property type="molecule type" value="Genomic_DNA"/>
</dbReference>
<feature type="transmembrane region" description="Helical" evidence="1">
    <location>
        <begin position="254"/>
        <end position="276"/>
    </location>
</feature>
<gene>
    <name evidence="3" type="ORF">FY528_13875</name>
</gene>
<comment type="caution">
    <text evidence="3">The sequence shown here is derived from an EMBL/GenBank/DDBJ whole genome shotgun (WGS) entry which is preliminary data.</text>
</comment>
<reference evidence="3 4" key="1">
    <citation type="submission" date="2019-08" db="EMBL/GenBank/DDBJ databases">
        <authorList>
            <person name="Seo M.-J."/>
        </authorList>
    </citation>
    <scope>NUCLEOTIDE SEQUENCE [LARGE SCALE GENOMIC DNA]</scope>
    <source>
        <strain evidence="3 4">KIGAM108</strain>
    </source>
</reference>
<feature type="signal peptide" evidence="2">
    <location>
        <begin position="1"/>
        <end position="23"/>
    </location>
</feature>
<feature type="transmembrane region" description="Helical" evidence="1">
    <location>
        <begin position="288"/>
        <end position="312"/>
    </location>
</feature>
<dbReference type="Pfam" id="PF12412">
    <property type="entry name" value="DUF3667"/>
    <property type="match status" value="1"/>
</dbReference>
<feature type="chain" id="PRO_5022705756" evidence="2">
    <location>
        <begin position="24"/>
        <end position="375"/>
    </location>
</feature>